<dbReference type="InterPro" id="IPR002402">
    <property type="entry name" value="Cyt_P450_E_grp-II"/>
</dbReference>
<dbReference type="PANTHER" id="PTHR24292:SF54">
    <property type="entry name" value="CYP9F3-RELATED"/>
    <property type="match status" value="1"/>
</dbReference>
<keyword evidence="8" id="KW-0492">Microsome</keyword>
<evidence type="ECO:0000256" key="6">
    <source>
        <dbReference type="ARBA" id="ARBA00022723"/>
    </source>
</evidence>
<evidence type="ECO:0000256" key="11">
    <source>
        <dbReference type="ARBA" id="ARBA00023033"/>
    </source>
</evidence>
<keyword evidence="11" id="KW-0503">Monooxygenase</keyword>
<dbReference type="GO" id="GO:0005506">
    <property type="term" value="F:iron ion binding"/>
    <property type="evidence" value="ECO:0007669"/>
    <property type="project" value="InterPro"/>
</dbReference>
<comment type="similarity">
    <text evidence="4">Belongs to the cytochrome P450 family.</text>
</comment>
<sequence>MGSLEMLCGIAVIFLAIYYYLTSIYDFWKSRDIRGPKPIPIVGNYKDVMLNKKCEGDYFKDIYDEYKDESMIGIFIGVTPALIVKDPDLIKDILIKDFSKFGNKTTIVNKNTDLLSRTLIALEYKRWRPLRIRLSPAFTSSKIKEMFPLISECADYLEQYIEKLVSKNEPIDCCQVTAKYTTDVIGKCAFGIEMNALLDKDSEFRKIGKVIFLATWSNTLRYRIKEIFPWLGRMLSYIIPNIKQMEINHFFVRFVKEIMNYRDTNNVIRHNFIDILREIKKNPDKVGDISK</sequence>
<dbReference type="InterPro" id="IPR001128">
    <property type="entry name" value="Cyt_P450"/>
</dbReference>
<dbReference type="PANTHER" id="PTHR24292">
    <property type="entry name" value="CYTOCHROME P450"/>
    <property type="match status" value="1"/>
</dbReference>
<dbReference type="GO" id="GO:0005789">
    <property type="term" value="C:endoplasmic reticulum membrane"/>
    <property type="evidence" value="ECO:0007669"/>
    <property type="project" value="UniProtKB-SubCell"/>
</dbReference>
<gene>
    <name evidence="14" type="ORF">EAG_14044</name>
</gene>
<evidence type="ECO:0000256" key="9">
    <source>
        <dbReference type="ARBA" id="ARBA00023002"/>
    </source>
</evidence>
<proteinExistence type="inferred from homology"/>
<dbReference type="AlphaFoldDB" id="E2AF54"/>
<dbReference type="InterPro" id="IPR050476">
    <property type="entry name" value="Insect_CytP450_Detox"/>
</dbReference>
<evidence type="ECO:0000256" key="13">
    <source>
        <dbReference type="SAM" id="Phobius"/>
    </source>
</evidence>
<dbReference type="PRINTS" id="PR00464">
    <property type="entry name" value="EP450II"/>
</dbReference>
<evidence type="ECO:0000256" key="1">
    <source>
        <dbReference type="ARBA" id="ARBA00001971"/>
    </source>
</evidence>
<dbReference type="Pfam" id="PF00067">
    <property type="entry name" value="p450"/>
    <property type="match status" value="1"/>
</dbReference>
<evidence type="ECO:0000256" key="8">
    <source>
        <dbReference type="ARBA" id="ARBA00022848"/>
    </source>
</evidence>
<dbReference type="EMBL" id="GL439019">
    <property type="protein sequence ID" value="EFN67920.1"/>
    <property type="molecule type" value="Genomic_DNA"/>
</dbReference>
<accession>E2AF54</accession>
<dbReference type="OrthoDB" id="2789670at2759"/>
<dbReference type="Gene3D" id="1.10.630.10">
    <property type="entry name" value="Cytochrome P450"/>
    <property type="match status" value="1"/>
</dbReference>
<keyword evidence="5" id="KW-0349">Heme</keyword>
<organism evidence="15">
    <name type="scientific">Camponotus floridanus</name>
    <name type="common">Florida carpenter ant</name>
    <dbReference type="NCBI Taxonomy" id="104421"/>
    <lineage>
        <taxon>Eukaryota</taxon>
        <taxon>Metazoa</taxon>
        <taxon>Ecdysozoa</taxon>
        <taxon>Arthropoda</taxon>
        <taxon>Hexapoda</taxon>
        <taxon>Insecta</taxon>
        <taxon>Pterygota</taxon>
        <taxon>Neoptera</taxon>
        <taxon>Endopterygota</taxon>
        <taxon>Hymenoptera</taxon>
        <taxon>Apocrita</taxon>
        <taxon>Aculeata</taxon>
        <taxon>Formicoidea</taxon>
        <taxon>Formicidae</taxon>
        <taxon>Formicinae</taxon>
        <taxon>Camponotus</taxon>
    </lineage>
</organism>
<keyword evidence="13" id="KW-1133">Transmembrane helix</keyword>
<evidence type="ECO:0000313" key="14">
    <source>
        <dbReference type="EMBL" id="EFN67920.1"/>
    </source>
</evidence>
<dbReference type="OMA" id="RVEWISF"/>
<evidence type="ECO:0000256" key="5">
    <source>
        <dbReference type="ARBA" id="ARBA00022617"/>
    </source>
</evidence>
<name>E2AF54_CAMFO</name>
<keyword evidence="7" id="KW-0256">Endoplasmic reticulum</keyword>
<evidence type="ECO:0000256" key="7">
    <source>
        <dbReference type="ARBA" id="ARBA00022824"/>
    </source>
</evidence>
<evidence type="ECO:0000256" key="3">
    <source>
        <dbReference type="ARBA" id="ARBA00004406"/>
    </source>
</evidence>
<feature type="transmembrane region" description="Helical" evidence="13">
    <location>
        <begin position="6"/>
        <end position="28"/>
    </location>
</feature>
<dbReference type="InParanoid" id="E2AF54"/>
<comment type="cofactor">
    <cofactor evidence="1">
        <name>heme</name>
        <dbReference type="ChEBI" id="CHEBI:30413"/>
    </cofactor>
</comment>
<keyword evidence="15" id="KW-1185">Reference proteome</keyword>
<evidence type="ECO:0000256" key="4">
    <source>
        <dbReference type="ARBA" id="ARBA00010617"/>
    </source>
</evidence>
<evidence type="ECO:0000256" key="2">
    <source>
        <dbReference type="ARBA" id="ARBA00004174"/>
    </source>
</evidence>
<evidence type="ECO:0000313" key="15">
    <source>
        <dbReference type="Proteomes" id="UP000000311"/>
    </source>
</evidence>
<keyword evidence="6" id="KW-0479">Metal-binding</keyword>
<keyword evidence="10" id="KW-0408">Iron</keyword>
<protein>
    <submittedName>
        <fullName evidence="14">Cytochrome P450 6k1</fullName>
    </submittedName>
</protein>
<keyword evidence="13" id="KW-0812">Transmembrane</keyword>
<comment type="subcellular location">
    <subcellularLocation>
        <location evidence="3">Endoplasmic reticulum membrane</location>
        <topology evidence="3">Peripheral membrane protein</topology>
    </subcellularLocation>
    <subcellularLocation>
        <location evidence="2">Microsome membrane</location>
        <topology evidence="2">Peripheral membrane protein</topology>
    </subcellularLocation>
</comment>
<dbReference type="GO" id="GO:0004497">
    <property type="term" value="F:monooxygenase activity"/>
    <property type="evidence" value="ECO:0007669"/>
    <property type="project" value="UniProtKB-KW"/>
</dbReference>
<evidence type="ECO:0000256" key="10">
    <source>
        <dbReference type="ARBA" id="ARBA00023004"/>
    </source>
</evidence>
<reference evidence="14 15" key="1">
    <citation type="journal article" date="2010" name="Science">
        <title>Genomic comparison of the ants Camponotus floridanus and Harpegnathos saltator.</title>
        <authorList>
            <person name="Bonasio R."/>
            <person name="Zhang G."/>
            <person name="Ye C."/>
            <person name="Mutti N.S."/>
            <person name="Fang X."/>
            <person name="Qin N."/>
            <person name="Donahue G."/>
            <person name="Yang P."/>
            <person name="Li Q."/>
            <person name="Li C."/>
            <person name="Zhang P."/>
            <person name="Huang Z."/>
            <person name="Berger S.L."/>
            <person name="Reinberg D."/>
            <person name="Wang J."/>
            <person name="Liebig J."/>
        </authorList>
    </citation>
    <scope>NUCLEOTIDE SEQUENCE [LARGE SCALE GENOMIC DNA]</scope>
    <source>
        <strain evidence="15">C129</strain>
    </source>
</reference>
<dbReference type="Proteomes" id="UP000000311">
    <property type="component" value="Unassembled WGS sequence"/>
</dbReference>
<keyword evidence="9" id="KW-0560">Oxidoreductase</keyword>
<dbReference type="SUPFAM" id="SSF48264">
    <property type="entry name" value="Cytochrome P450"/>
    <property type="match status" value="1"/>
</dbReference>
<keyword evidence="12 13" id="KW-0472">Membrane</keyword>
<evidence type="ECO:0000256" key="12">
    <source>
        <dbReference type="ARBA" id="ARBA00023136"/>
    </source>
</evidence>
<dbReference type="GO" id="GO:0020037">
    <property type="term" value="F:heme binding"/>
    <property type="evidence" value="ECO:0007669"/>
    <property type="project" value="InterPro"/>
</dbReference>
<dbReference type="InterPro" id="IPR036396">
    <property type="entry name" value="Cyt_P450_sf"/>
</dbReference>
<dbReference type="GO" id="GO:0016705">
    <property type="term" value="F:oxidoreductase activity, acting on paired donors, with incorporation or reduction of molecular oxygen"/>
    <property type="evidence" value="ECO:0007669"/>
    <property type="project" value="InterPro"/>
</dbReference>